<dbReference type="InterPro" id="IPR035979">
    <property type="entry name" value="RBD_domain_sf"/>
</dbReference>
<dbReference type="CDD" id="cd12335">
    <property type="entry name" value="RRM2_SF3B4"/>
    <property type="match status" value="1"/>
</dbReference>
<feature type="region of interest" description="Disordered" evidence="7">
    <location>
        <begin position="214"/>
        <end position="400"/>
    </location>
</feature>
<dbReference type="SUPFAM" id="SSF54928">
    <property type="entry name" value="RNA-binding domain, RBD"/>
    <property type="match status" value="1"/>
</dbReference>
<keyword evidence="10" id="KW-1185">Reference proteome</keyword>
<evidence type="ECO:0000313" key="10">
    <source>
        <dbReference type="Proteomes" id="UP001412239"/>
    </source>
</evidence>
<feature type="compositionally biased region" description="Pro residues" evidence="7">
    <location>
        <begin position="224"/>
        <end position="238"/>
    </location>
</feature>
<feature type="compositionally biased region" description="Low complexity" evidence="7">
    <location>
        <begin position="361"/>
        <end position="384"/>
    </location>
</feature>
<feature type="compositionally biased region" description="Pro residues" evidence="7">
    <location>
        <begin position="301"/>
        <end position="322"/>
    </location>
</feature>
<protein>
    <recommendedName>
        <fullName evidence="8">RRM domain-containing protein</fullName>
    </recommendedName>
</protein>
<reference evidence="9" key="1">
    <citation type="submission" date="2015-10" db="EMBL/GenBank/DDBJ databases">
        <authorList>
            <person name="Regsiter A."/>
            <person name="william w."/>
        </authorList>
    </citation>
    <scope>NUCLEOTIDE SEQUENCE</scope>
    <source>
        <strain evidence="9">Montdore</strain>
    </source>
</reference>
<dbReference type="GO" id="GO:0005686">
    <property type="term" value="C:U2 snRNP"/>
    <property type="evidence" value="ECO:0007669"/>
    <property type="project" value="UniProtKB-ARBA"/>
</dbReference>
<dbReference type="EMBL" id="LN891196">
    <property type="protein sequence ID" value="CUS07580.1"/>
    <property type="molecule type" value="Genomic_DNA"/>
</dbReference>
<keyword evidence="3" id="KW-0677">Repeat</keyword>
<evidence type="ECO:0000313" key="9">
    <source>
        <dbReference type="EMBL" id="CUS07580.1"/>
    </source>
</evidence>
<evidence type="ECO:0000256" key="2">
    <source>
        <dbReference type="ARBA" id="ARBA00008363"/>
    </source>
</evidence>
<keyword evidence="5" id="KW-0539">Nucleus</keyword>
<dbReference type="InterPro" id="IPR034158">
    <property type="entry name" value="SF3B4_RRM1"/>
</dbReference>
<dbReference type="Proteomes" id="UP001412239">
    <property type="component" value="Unassembled WGS sequence"/>
</dbReference>
<evidence type="ECO:0000256" key="6">
    <source>
        <dbReference type="PROSITE-ProRule" id="PRU00176"/>
    </source>
</evidence>
<dbReference type="GO" id="GO:0003723">
    <property type="term" value="F:RNA binding"/>
    <property type="evidence" value="ECO:0007669"/>
    <property type="project" value="UniProtKB-UniRule"/>
</dbReference>
<accession>A0A292PM66</accession>
<dbReference type="InterPro" id="IPR034159">
    <property type="entry name" value="SF3B4_RRM2"/>
</dbReference>
<name>A0A292PM66_9PEZI</name>
<dbReference type="Gene3D" id="3.30.70.330">
    <property type="match status" value="2"/>
</dbReference>
<proteinExistence type="inferred from homology"/>
<dbReference type="PANTHER" id="PTHR48030">
    <property type="entry name" value="SPLICING FACTOR 3B SUBUNIT 4"/>
    <property type="match status" value="1"/>
</dbReference>
<dbReference type="CDD" id="cd12334">
    <property type="entry name" value="RRM1_SF3B4"/>
    <property type="match status" value="1"/>
</dbReference>
<comment type="subcellular location">
    <subcellularLocation>
        <location evidence="1">Nucleus</location>
    </subcellularLocation>
</comment>
<evidence type="ECO:0000259" key="8">
    <source>
        <dbReference type="PROSITE" id="PS50102"/>
    </source>
</evidence>
<dbReference type="InterPro" id="IPR052084">
    <property type="entry name" value="SF3B4_spliceosome_assoc"/>
</dbReference>
<dbReference type="FunFam" id="3.30.70.330:FF:000121">
    <property type="entry name" value="Splicing factor 3b subunit 4"/>
    <property type="match status" value="1"/>
</dbReference>
<evidence type="ECO:0000256" key="7">
    <source>
        <dbReference type="SAM" id="MobiDB-lite"/>
    </source>
</evidence>
<feature type="compositionally biased region" description="Pro residues" evidence="7">
    <location>
        <begin position="277"/>
        <end position="286"/>
    </location>
</feature>
<dbReference type="InterPro" id="IPR012677">
    <property type="entry name" value="Nucleotide-bd_a/b_plait_sf"/>
</dbReference>
<comment type="similarity">
    <text evidence="2">Belongs to the SF3B4 family.</text>
</comment>
<feature type="domain" description="RRM" evidence="8">
    <location>
        <begin position="101"/>
        <end position="179"/>
    </location>
</feature>
<sequence>MSGARHWEQDKEATVYIGNLDERVSDALVWELMLQAGRIVNVHLPKDRVTQTHQGFGFVEFISEEDAEYAARIMNQVRLYGKPIRVNKASADKQKTVEVGAELFVGNLDPMVDEKTLFDTFSTFGNLVSAPKIARDDQGISKGFGFISYDSFEASDKAIESMHNQFLMNKEINVQYAYKKDGKGERHGDQAERLLAAQAKKHNVQITPQQLPAQLFAPTGPAGGVPPIPVGTGPPAPSAPGNFPRGPPSRPQNGMTNPHDQGFQGGATGGFQGTFHAPPPGPPQGFPPAGRGGAPQHHAPPHQPQLAPPPQGLPARPPPPVGFQPHQQHTYGRPPPPVGFAQPMHPGFSQPPPLPAGFGGPQQQAPQGFPGQAPGAPPGATGFAPPGPPPPGYGGYGRGR</sequence>
<evidence type="ECO:0000256" key="1">
    <source>
        <dbReference type="ARBA" id="ARBA00004123"/>
    </source>
</evidence>
<dbReference type="PROSITE" id="PS50102">
    <property type="entry name" value="RRM"/>
    <property type="match status" value="2"/>
</dbReference>
<organism evidence="9 10">
    <name type="scientific">Tuber aestivum</name>
    <name type="common">summer truffle</name>
    <dbReference type="NCBI Taxonomy" id="59557"/>
    <lineage>
        <taxon>Eukaryota</taxon>
        <taxon>Fungi</taxon>
        <taxon>Dikarya</taxon>
        <taxon>Ascomycota</taxon>
        <taxon>Pezizomycotina</taxon>
        <taxon>Pezizomycetes</taxon>
        <taxon>Pezizales</taxon>
        <taxon>Tuberaceae</taxon>
        <taxon>Tuber</taxon>
    </lineage>
</organism>
<evidence type="ECO:0000256" key="5">
    <source>
        <dbReference type="ARBA" id="ARBA00023242"/>
    </source>
</evidence>
<evidence type="ECO:0000256" key="3">
    <source>
        <dbReference type="ARBA" id="ARBA00022737"/>
    </source>
</evidence>
<dbReference type="PANTHER" id="PTHR48030:SF3">
    <property type="entry name" value="SPLICING FACTOR 3B SUBUNIT 4"/>
    <property type="match status" value="1"/>
</dbReference>
<dbReference type="InterPro" id="IPR000504">
    <property type="entry name" value="RRM_dom"/>
</dbReference>
<dbReference type="GO" id="GO:0071011">
    <property type="term" value="C:precatalytic spliceosome"/>
    <property type="evidence" value="ECO:0007669"/>
    <property type="project" value="TreeGrafter"/>
</dbReference>
<dbReference type="GO" id="GO:0000398">
    <property type="term" value="P:mRNA splicing, via spliceosome"/>
    <property type="evidence" value="ECO:0007669"/>
    <property type="project" value="UniProtKB-ARBA"/>
</dbReference>
<dbReference type="AlphaFoldDB" id="A0A292PM66"/>
<gene>
    <name evidence="9" type="ORF">GSTUAT00008338001</name>
</gene>
<dbReference type="SMART" id="SM00360">
    <property type="entry name" value="RRM"/>
    <property type="match status" value="2"/>
</dbReference>
<feature type="domain" description="RRM" evidence="8">
    <location>
        <begin position="13"/>
        <end position="91"/>
    </location>
</feature>
<evidence type="ECO:0000256" key="4">
    <source>
        <dbReference type="ARBA" id="ARBA00022884"/>
    </source>
</evidence>
<keyword evidence="4 6" id="KW-0694">RNA-binding</keyword>
<dbReference type="GO" id="GO:0005730">
    <property type="term" value="C:nucleolus"/>
    <property type="evidence" value="ECO:0007669"/>
    <property type="project" value="TreeGrafter"/>
</dbReference>
<dbReference type="FunFam" id="3.30.70.330:FF:000895">
    <property type="entry name" value="Hsh49p"/>
    <property type="match status" value="1"/>
</dbReference>
<feature type="compositionally biased region" description="Gly residues" evidence="7">
    <location>
        <begin position="263"/>
        <end position="272"/>
    </location>
</feature>
<dbReference type="GO" id="GO:0048026">
    <property type="term" value="P:positive regulation of mRNA splicing, via spliceosome"/>
    <property type="evidence" value="ECO:0007669"/>
    <property type="project" value="TreeGrafter"/>
</dbReference>
<dbReference type="Pfam" id="PF00076">
    <property type="entry name" value="RRM_1"/>
    <property type="match status" value="2"/>
</dbReference>